<dbReference type="EMBL" id="CADCVJ010000017">
    <property type="protein sequence ID" value="CAA9462890.1"/>
    <property type="molecule type" value="Genomic_DNA"/>
</dbReference>
<protein>
    <submittedName>
        <fullName evidence="4">Aspartyl-tRNA(Asn) amidotransferase subunit A @ Glutamyl-tRNA(Gln) amidotransferase subunit A</fullName>
        <ecNumber evidence="4">6.3.5.6</ecNumber>
        <ecNumber evidence="4">6.3.5.7</ecNumber>
    </submittedName>
</protein>
<dbReference type="InterPro" id="IPR023631">
    <property type="entry name" value="Amidase_dom"/>
</dbReference>
<dbReference type="EC" id="6.3.5.7" evidence="4"/>
<evidence type="ECO:0000259" key="3">
    <source>
        <dbReference type="Pfam" id="PF01425"/>
    </source>
</evidence>
<feature type="domain" description="Amidase" evidence="3">
    <location>
        <begin position="25"/>
        <end position="452"/>
    </location>
</feature>
<keyword evidence="4" id="KW-0808">Transferase</keyword>
<dbReference type="AlphaFoldDB" id="A0A6J4RDN9"/>
<evidence type="ECO:0000256" key="2">
    <source>
        <dbReference type="SAM" id="MobiDB-lite"/>
    </source>
</evidence>
<dbReference type="GO" id="GO:0050567">
    <property type="term" value="F:glutaminyl-tRNA synthase (glutamine-hydrolyzing) activity"/>
    <property type="evidence" value="ECO:0007669"/>
    <property type="project" value="UniProtKB-EC"/>
</dbReference>
<dbReference type="SUPFAM" id="SSF75304">
    <property type="entry name" value="Amidase signature (AS) enzymes"/>
    <property type="match status" value="1"/>
</dbReference>
<feature type="region of interest" description="Disordered" evidence="2">
    <location>
        <begin position="128"/>
        <end position="153"/>
    </location>
</feature>
<reference evidence="4" key="1">
    <citation type="submission" date="2020-02" db="EMBL/GenBank/DDBJ databases">
        <authorList>
            <person name="Meier V. D."/>
        </authorList>
    </citation>
    <scope>NUCLEOTIDE SEQUENCE</scope>
    <source>
        <strain evidence="4">AVDCRST_MAG38</strain>
    </source>
</reference>
<dbReference type="PANTHER" id="PTHR11895">
    <property type="entry name" value="TRANSAMIDASE"/>
    <property type="match status" value="1"/>
</dbReference>
<organism evidence="4">
    <name type="scientific">uncultured Solirubrobacteraceae bacterium</name>
    <dbReference type="NCBI Taxonomy" id="1162706"/>
    <lineage>
        <taxon>Bacteria</taxon>
        <taxon>Bacillati</taxon>
        <taxon>Actinomycetota</taxon>
        <taxon>Thermoleophilia</taxon>
        <taxon>Solirubrobacterales</taxon>
        <taxon>Solirubrobacteraceae</taxon>
        <taxon>environmental samples</taxon>
    </lineage>
</organism>
<dbReference type="PROSITE" id="PS00571">
    <property type="entry name" value="AMIDASES"/>
    <property type="match status" value="1"/>
</dbReference>
<keyword evidence="4" id="KW-0436">Ligase</keyword>
<sequence length="471" mass="48707">MDDLHYRTVAESAALVRGGDASPRELVTAALERIARVDPQLRAFVDADAERALAEADAVLPGSERPFAGVPFAVKANVPVAGRPLTMGSALLRDHRADHDAFLVSRLRRAGFVVVGMTNLAEFGILPTTEPRHGGPTRNPWDRARTPGGSSGGSAAAVAAGLVPAAHGNDGGGSLRIPAACCGLVGLKPSRGRISQGPGSGGSLLAVEGVLTRTVADTAALLDVLSGYEVGDAVWAPRSAEPYLAAMSRDPGRLRVAVTSRNYLDVEVAPAVEATLRAVAGRLEALGHEVVEATPPLPDAAMLDLFLTVFGPQVATGIAAAEELAGRPAAHDDIEPLSQAVLERAAAVPSHRYLAAVAALQGLARRVVAFFGGYDLLLTPTLARSPLPMGELHGCGADPLDDLRRSGRFAPFTALFNVTGQPAVSVPAGTDGDGLPTAIQLVGRPLAEETLLQVAAQLESAHPWPLLAPFD</sequence>
<dbReference type="Gene3D" id="3.90.1300.10">
    <property type="entry name" value="Amidase signature (AS) domain"/>
    <property type="match status" value="1"/>
</dbReference>
<dbReference type="InterPro" id="IPR036928">
    <property type="entry name" value="AS_sf"/>
</dbReference>
<accession>A0A6J4RDN9</accession>
<gene>
    <name evidence="4" type="ORF">AVDCRST_MAG38-329</name>
</gene>
<comment type="similarity">
    <text evidence="1">Belongs to the amidase family.</text>
</comment>
<dbReference type="Pfam" id="PF01425">
    <property type="entry name" value="Amidase"/>
    <property type="match status" value="1"/>
</dbReference>
<dbReference type="InterPro" id="IPR020556">
    <property type="entry name" value="Amidase_CS"/>
</dbReference>
<evidence type="ECO:0000313" key="4">
    <source>
        <dbReference type="EMBL" id="CAA9462890.1"/>
    </source>
</evidence>
<dbReference type="EC" id="6.3.5.6" evidence="4"/>
<proteinExistence type="inferred from homology"/>
<dbReference type="GO" id="GO:0016740">
    <property type="term" value="F:transferase activity"/>
    <property type="evidence" value="ECO:0007669"/>
    <property type="project" value="UniProtKB-KW"/>
</dbReference>
<evidence type="ECO:0000256" key="1">
    <source>
        <dbReference type="ARBA" id="ARBA00009199"/>
    </source>
</evidence>
<dbReference type="GO" id="GO:0050566">
    <property type="term" value="F:asparaginyl-tRNA synthase (glutamine-hydrolyzing) activity"/>
    <property type="evidence" value="ECO:0007669"/>
    <property type="project" value="UniProtKB-EC"/>
</dbReference>
<dbReference type="InterPro" id="IPR000120">
    <property type="entry name" value="Amidase"/>
</dbReference>
<name>A0A6J4RDN9_9ACTN</name>
<dbReference type="PANTHER" id="PTHR11895:SF7">
    <property type="entry name" value="GLUTAMYL-TRNA(GLN) AMIDOTRANSFERASE SUBUNIT A, MITOCHONDRIAL"/>
    <property type="match status" value="1"/>
</dbReference>